<name>A0ABM5MEH5_GEOTH</name>
<proteinExistence type="predicted"/>
<reference evidence="1 2" key="1">
    <citation type="submission" date="2011-11" db="EMBL/GenBank/DDBJ databases">
        <title>Complete genome sequence of thermophilic Geobacillus thermoleovorans CCB_US3_UF5.</title>
        <authorList>
            <person name="Muhd Sakaff M.K.L."/>
            <person name="Abdul Rahman A.Y."/>
            <person name="Saito J.A."/>
            <person name="Hou S."/>
            <person name="Alam M."/>
        </authorList>
    </citation>
    <scope>NUCLEOTIDE SEQUENCE [LARGE SCALE GENOMIC DNA]</scope>
    <source>
        <strain evidence="1 2">CCB_US3_UF5</strain>
    </source>
</reference>
<sequence>MEMTLARPTRLKKPGIRSGLIFMIFVKTASASCPLTVRSPLKLLTVSF</sequence>
<evidence type="ECO:0000313" key="2">
    <source>
        <dbReference type="Proteomes" id="UP000005636"/>
    </source>
</evidence>
<protein>
    <submittedName>
        <fullName evidence="1">Uncharacterized protein</fullName>
    </submittedName>
</protein>
<evidence type="ECO:0000313" key="1">
    <source>
        <dbReference type="EMBL" id="AEV18034.1"/>
    </source>
</evidence>
<organism evidence="1 2">
    <name type="scientific">Geobacillus thermoleovorans CCB_US3_UF5</name>
    <dbReference type="NCBI Taxonomy" id="1111068"/>
    <lineage>
        <taxon>Bacteria</taxon>
        <taxon>Bacillati</taxon>
        <taxon>Bacillota</taxon>
        <taxon>Bacilli</taxon>
        <taxon>Bacillales</taxon>
        <taxon>Anoxybacillaceae</taxon>
        <taxon>Geobacillus</taxon>
        <taxon>Geobacillus thermoleovorans group</taxon>
    </lineage>
</organism>
<keyword evidence="2" id="KW-1185">Reference proteome</keyword>
<dbReference type="Proteomes" id="UP000005636">
    <property type="component" value="Chromosome"/>
</dbReference>
<accession>A0ABM5MEH5</accession>
<gene>
    <name evidence="1" type="ORF">GTCCBUS3UF5_7110</name>
</gene>
<dbReference type="EMBL" id="CP003125">
    <property type="protein sequence ID" value="AEV18034.1"/>
    <property type="molecule type" value="Genomic_DNA"/>
</dbReference>